<evidence type="ECO:0000256" key="2">
    <source>
        <dbReference type="ARBA" id="ARBA00022737"/>
    </source>
</evidence>
<comment type="domain">
    <text evidence="6">A pair of annexin repeats may form one binding site for calcium and phospholipid.</text>
</comment>
<dbReference type="InterPro" id="IPR018252">
    <property type="entry name" value="Annexin_repeat_CS"/>
</dbReference>
<name>A0A8D8VWQ2_9HEMI</name>
<dbReference type="GO" id="GO:0005886">
    <property type="term" value="C:plasma membrane"/>
    <property type="evidence" value="ECO:0007669"/>
    <property type="project" value="TreeGrafter"/>
</dbReference>
<proteinExistence type="inferred from homology"/>
<dbReference type="FunFam" id="1.10.220.10:FF:000001">
    <property type="entry name" value="Annexin"/>
    <property type="match status" value="1"/>
</dbReference>
<dbReference type="PROSITE" id="PS51897">
    <property type="entry name" value="ANNEXIN_2"/>
    <property type="match status" value="3"/>
</dbReference>
<evidence type="ECO:0000256" key="3">
    <source>
        <dbReference type="ARBA" id="ARBA00022837"/>
    </source>
</evidence>
<evidence type="ECO:0000256" key="1">
    <source>
        <dbReference type="ARBA" id="ARBA00007831"/>
    </source>
</evidence>
<dbReference type="GO" id="GO:0005544">
    <property type="term" value="F:calcium-dependent phospholipid binding"/>
    <property type="evidence" value="ECO:0007669"/>
    <property type="project" value="UniProtKB-KW"/>
</dbReference>
<dbReference type="GO" id="GO:0001786">
    <property type="term" value="F:phosphatidylserine binding"/>
    <property type="evidence" value="ECO:0007669"/>
    <property type="project" value="TreeGrafter"/>
</dbReference>
<accession>A0A8D8VWQ2</accession>
<keyword evidence="4 6" id="KW-0041">Annexin</keyword>
<dbReference type="AlphaFoldDB" id="A0A8D8VWQ2"/>
<dbReference type="FunFam" id="1.10.220.10:FF:000002">
    <property type="entry name" value="Annexin"/>
    <property type="match status" value="1"/>
</dbReference>
<keyword evidence="2 6" id="KW-0677">Repeat</keyword>
<dbReference type="InterPro" id="IPR037104">
    <property type="entry name" value="Annexin_sf"/>
</dbReference>
<dbReference type="SUPFAM" id="SSF47874">
    <property type="entry name" value="Annexin"/>
    <property type="match status" value="1"/>
</dbReference>
<evidence type="ECO:0000256" key="4">
    <source>
        <dbReference type="ARBA" id="ARBA00023216"/>
    </source>
</evidence>
<evidence type="ECO:0000313" key="7">
    <source>
        <dbReference type="EMBL" id="CAG6636439.1"/>
    </source>
</evidence>
<dbReference type="PROSITE" id="PS00223">
    <property type="entry name" value="ANNEXIN_1"/>
    <property type="match status" value="1"/>
</dbReference>
<evidence type="ECO:0000256" key="6">
    <source>
        <dbReference type="RuleBase" id="RU003540"/>
    </source>
</evidence>
<dbReference type="PRINTS" id="PR00196">
    <property type="entry name" value="ANNEXIN"/>
</dbReference>
<dbReference type="GO" id="GO:0005509">
    <property type="term" value="F:calcium ion binding"/>
    <property type="evidence" value="ECO:0007669"/>
    <property type="project" value="InterPro"/>
</dbReference>
<dbReference type="GO" id="GO:0005737">
    <property type="term" value="C:cytoplasm"/>
    <property type="evidence" value="ECO:0007669"/>
    <property type="project" value="TreeGrafter"/>
</dbReference>
<dbReference type="Pfam" id="PF00191">
    <property type="entry name" value="Annexin"/>
    <property type="match status" value="3"/>
</dbReference>
<keyword evidence="5 6" id="KW-0111">Calcium/phospholipid-binding</keyword>
<sequence>MKKYFDEFNRDLLQDLKVKLSGELQKTMINLMYPPVGFLCLELNRALAGFSKDTNTISEIIISRNSSELVQLNNMYQKMFNKVLVDQISYSRSVSSHYRSLVTSILTGFRQLENETDPIQAKQHASLLYWAGEGKRGTDERLINKVMSYESYAQLKIILEEYKKQFGKTLEQSLRKELSGDLLRIHLGIVDYIQSPVAFYAKQLEYAMRGYGTDDASLIRILISRSEFDLENIKREYERRFERTLMSAIQADTAGSYKTALLAILG</sequence>
<dbReference type="PANTHER" id="PTHR10502">
    <property type="entry name" value="ANNEXIN"/>
    <property type="match status" value="1"/>
</dbReference>
<dbReference type="GO" id="GO:0005634">
    <property type="term" value="C:nucleus"/>
    <property type="evidence" value="ECO:0007669"/>
    <property type="project" value="TreeGrafter"/>
</dbReference>
<dbReference type="EMBL" id="HBUF01094100">
    <property type="protein sequence ID" value="CAG6636438.1"/>
    <property type="molecule type" value="Transcribed_RNA"/>
</dbReference>
<dbReference type="InterPro" id="IPR018502">
    <property type="entry name" value="Annexin_repeat"/>
</dbReference>
<protein>
    <recommendedName>
        <fullName evidence="6">Annexin</fullName>
    </recommendedName>
</protein>
<dbReference type="PANTHER" id="PTHR10502:SF177">
    <property type="entry name" value="ANNEXIN B10"/>
    <property type="match status" value="1"/>
</dbReference>
<reference evidence="7" key="1">
    <citation type="submission" date="2021-05" db="EMBL/GenBank/DDBJ databases">
        <authorList>
            <person name="Alioto T."/>
            <person name="Alioto T."/>
            <person name="Gomez Garrido J."/>
        </authorList>
    </citation>
    <scope>NUCLEOTIDE SEQUENCE</scope>
</reference>
<dbReference type="SMART" id="SM00335">
    <property type="entry name" value="ANX"/>
    <property type="match status" value="3"/>
</dbReference>
<comment type="similarity">
    <text evidence="1 6">Belongs to the annexin family.</text>
</comment>
<organism evidence="7">
    <name type="scientific">Cacopsylla melanoneura</name>
    <dbReference type="NCBI Taxonomy" id="428564"/>
    <lineage>
        <taxon>Eukaryota</taxon>
        <taxon>Metazoa</taxon>
        <taxon>Ecdysozoa</taxon>
        <taxon>Arthropoda</taxon>
        <taxon>Hexapoda</taxon>
        <taxon>Insecta</taxon>
        <taxon>Pterygota</taxon>
        <taxon>Neoptera</taxon>
        <taxon>Paraneoptera</taxon>
        <taxon>Hemiptera</taxon>
        <taxon>Sternorrhyncha</taxon>
        <taxon>Psylloidea</taxon>
        <taxon>Psyllidae</taxon>
        <taxon>Psyllinae</taxon>
        <taxon>Cacopsylla</taxon>
    </lineage>
</organism>
<dbReference type="EMBL" id="HBUF01094101">
    <property type="protein sequence ID" value="CAG6636439.1"/>
    <property type="molecule type" value="Transcribed_RNA"/>
</dbReference>
<dbReference type="GO" id="GO:0012506">
    <property type="term" value="C:vesicle membrane"/>
    <property type="evidence" value="ECO:0007669"/>
    <property type="project" value="TreeGrafter"/>
</dbReference>
<evidence type="ECO:0000256" key="5">
    <source>
        <dbReference type="ARBA" id="ARBA00023302"/>
    </source>
</evidence>
<keyword evidence="3 6" id="KW-0106">Calcium</keyword>
<dbReference type="Gene3D" id="1.10.220.10">
    <property type="entry name" value="Annexin"/>
    <property type="match status" value="3"/>
</dbReference>
<dbReference type="InterPro" id="IPR001464">
    <property type="entry name" value="Annexin"/>
</dbReference>